<dbReference type="PANTHER" id="PTHR32382:SF4">
    <property type="entry name" value="FASCICLIN-LIKE ARABINOGALACTAN PROTEIN 1"/>
    <property type="match status" value="1"/>
</dbReference>
<comment type="caution">
    <text evidence="11">The sequence shown here is derived from an EMBL/GenBank/DDBJ whole genome shotgun (WGS) entry which is preliminary data.</text>
</comment>
<feature type="chain" id="PRO_5043612723" evidence="9">
    <location>
        <begin position="29"/>
        <end position="392"/>
    </location>
</feature>
<feature type="compositionally biased region" description="Basic and acidic residues" evidence="8">
    <location>
        <begin position="309"/>
        <end position="318"/>
    </location>
</feature>
<dbReference type="InterPro" id="IPR033254">
    <property type="entry name" value="Plant_FLA"/>
</dbReference>
<feature type="compositionally biased region" description="Basic residues" evidence="8">
    <location>
        <begin position="209"/>
        <end position="222"/>
    </location>
</feature>
<feature type="compositionally biased region" description="Basic and acidic residues" evidence="8">
    <location>
        <begin position="274"/>
        <end position="302"/>
    </location>
</feature>
<sequence>MASSSSSFLLHLLLFLFLSTTYIPLSSAHNITRILADHPDFSTFNHYLSATHLAAEINRRKTITVLALDNAAMSSLLAKHLPLHTLKNVLSLHVLVDYFSAKKLHQITGGTALSSTVFQSTGSALGMAGFVNITDHRAGRVTFCAEGSDVPVAFVRSLRDSLHYSRRADQRAAHLRRRRGSHPRADPDRHHRPHVQERMQDLCGPANLRQRHRRQGLRKQRGRGPDDILPDRPGDAGLPAQIQQADGPRQDGSAALPRRPRLRVPGLAEVPQRPSEHAGRHHGPDDEEELPHRRTERGERGDAANQGDEGEHNGDPGRRGPVGALYDRRGARAEGAVQACSEGARAGTRACARGGRARGPQVEEEEGDEEEEDDEARGGARADSGRAGGRAG</sequence>
<proteinExistence type="inferred from homology"/>
<evidence type="ECO:0000313" key="12">
    <source>
        <dbReference type="Proteomes" id="UP001140949"/>
    </source>
</evidence>
<keyword evidence="5 9" id="KW-0732">Signal</keyword>
<dbReference type="Pfam" id="PF02469">
    <property type="entry name" value="Fasciclin"/>
    <property type="match status" value="1"/>
</dbReference>
<dbReference type="PROSITE" id="PS50213">
    <property type="entry name" value="FAS1"/>
    <property type="match status" value="1"/>
</dbReference>
<feature type="region of interest" description="Disordered" evidence="8">
    <location>
        <begin position="167"/>
        <end position="392"/>
    </location>
</feature>
<feature type="compositionally biased region" description="Basic and acidic residues" evidence="8">
    <location>
        <begin position="183"/>
        <end position="200"/>
    </location>
</feature>
<feature type="domain" description="FAS1" evidence="10">
    <location>
        <begin position="28"/>
        <end position="162"/>
    </location>
</feature>
<dbReference type="InterPro" id="IPR000782">
    <property type="entry name" value="FAS1_domain"/>
</dbReference>
<dbReference type="PANTHER" id="PTHR32382">
    <property type="entry name" value="FASCICLIN-LIKE ARABINOGALACTAN PROTEIN"/>
    <property type="match status" value="1"/>
</dbReference>
<reference evidence="11" key="1">
    <citation type="journal article" date="2023" name="GigaByte">
        <title>Genome assembly of the bearded iris, Iris pallida Lam.</title>
        <authorList>
            <person name="Bruccoleri R.E."/>
            <person name="Oakeley E.J."/>
            <person name="Faust A.M.E."/>
            <person name="Altorfer M."/>
            <person name="Dessus-Babus S."/>
            <person name="Burckhardt D."/>
            <person name="Oertli M."/>
            <person name="Naumann U."/>
            <person name="Petersen F."/>
            <person name="Wong J."/>
        </authorList>
    </citation>
    <scope>NUCLEOTIDE SEQUENCE</scope>
    <source>
        <strain evidence="11">GSM-AAB239-AS_SAM_17_03QT</strain>
    </source>
</reference>
<dbReference type="SUPFAM" id="SSF82153">
    <property type="entry name" value="FAS1 domain"/>
    <property type="match status" value="1"/>
</dbReference>
<dbReference type="InterPro" id="IPR036378">
    <property type="entry name" value="FAS1_dom_sf"/>
</dbReference>
<keyword evidence="4" id="KW-0336">GPI-anchor</keyword>
<accession>A0AAX6E7V4</accession>
<comment type="subcellular location">
    <subcellularLocation>
        <location evidence="1">Cell membrane</location>
        <topology evidence="1">Lipid-anchor</topology>
        <topology evidence="1">GPI-anchor</topology>
    </subcellularLocation>
</comment>
<gene>
    <name evidence="11" type="ORF">M6B38_204765</name>
</gene>
<dbReference type="AlphaFoldDB" id="A0AAX6E7V4"/>
<keyword evidence="12" id="KW-1185">Reference proteome</keyword>
<keyword evidence="3" id="KW-1003">Cell membrane</keyword>
<dbReference type="GO" id="GO:0098552">
    <property type="term" value="C:side of membrane"/>
    <property type="evidence" value="ECO:0007669"/>
    <property type="project" value="UniProtKB-KW"/>
</dbReference>
<evidence type="ECO:0000256" key="1">
    <source>
        <dbReference type="ARBA" id="ARBA00004609"/>
    </source>
</evidence>
<evidence type="ECO:0000256" key="8">
    <source>
        <dbReference type="SAM" id="MobiDB-lite"/>
    </source>
</evidence>
<keyword evidence="6" id="KW-0472">Membrane</keyword>
<evidence type="ECO:0000256" key="9">
    <source>
        <dbReference type="SAM" id="SignalP"/>
    </source>
</evidence>
<keyword evidence="7" id="KW-0449">Lipoprotein</keyword>
<feature type="compositionally biased region" description="Low complexity" evidence="8">
    <location>
        <begin position="343"/>
        <end position="354"/>
    </location>
</feature>
<evidence type="ECO:0000256" key="7">
    <source>
        <dbReference type="ARBA" id="ARBA00023288"/>
    </source>
</evidence>
<feature type="compositionally biased region" description="Basic and acidic residues" evidence="8">
    <location>
        <begin position="223"/>
        <end position="234"/>
    </location>
</feature>
<organism evidence="11 12">
    <name type="scientific">Iris pallida</name>
    <name type="common">Sweet iris</name>
    <dbReference type="NCBI Taxonomy" id="29817"/>
    <lineage>
        <taxon>Eukaryota</taxon>
        <taxon>Viridiplantae</taxon>
        <taxon>Streptophyta</taxon>
        <taxon>Embryophyta</taxon>
        <taxon>Tracheophyta</taxon>
        <taxon>Spermatophyta</taxon>
        <taxon>Magnoliopsida</taxon>
        <taxon>Liliopsida</taxon>
        <taxon>Asparagales</taxon>
        <taxon>Iridaceae</taxon>
        <taxon>Iridoideae</taxon>
        <taxon>Irideae</taxon>
        <taxon>Iris</taxon>
    </lineage>
</organism>
<name>A0AAX6E7V4_IRIPA</name>
<evidence type="ECO:0000256" key="2">
    <source>
        <dbReference type="ARBA" id="ARBA00007843"/>
    </source>
</evidence>
<dbReference type="EMBL" id="JANAVB010039213">
    <property type="protein sequence ID" value="KAJ6800094.1"/>
    <property type="molecule type" value="Genomic_DNA"/>
</dbReference>
<dbReference type="FunFam" id="2.30.180.10:FF:000010">
    <property type="entry name" value="Fasciclin-like arabinogalactan protein 2"/>
    <property type="match status" value="1"/>
</dbReference>
<evidence type="ECO:0000256" key="6">
    <source>
        <dbReference type="ARBA" id="ARBA00023136"/>
    </source>
</evidence>
<evidence type="ECO:0000256" key="3">
    <source>
        <dbReference type="ARBA" id="ARBA00022475"/>
    </source>
</evidence>
<protein>
    <submittedName>
        <fullName evidence="11">Fasciclin-like arabinogalactan protein 2</fullName>
    </submittedName>
</protein>
<keyword evidence="4" id="KW-0325">Glycoprotein</keyword>
<dbReference type="Gene3D" id="2.30.180.10">
    <property type="entry name" value="FAS1 domain"/>
    <property type="match status" value="1"/>
</dbReference>
<comment type="similarity">
    <text evidence="2">Belongs to the fasciclin-like AGP family.</text>
</comment>
<evidence type="ECO:0000313" key="11">
    <source>
        <dbReference type="EMBL" id="KAJ6800094.1"/>
    </source>
</evidence>
<feature type="signal peptide" evidence="9">
    <location>
        <begin position="1"/>
        <end position="28"/>
    </location>
</feature>
<feature type="compositionally biased region" description="Basic residues" evidence="8">
    <location>
        <begin position="173"/>
        <end position="182"/>
    </location>
</feature>
<feature type="compositionally biased region" description="Acidic residues" evidence="8">
    <location>
        <begin position="362"/>
        <end position="375"/>
    </location>
</feature>
<evidence type="ECO:0000256" key="4">
    <source>
        <dbReference type="ARBA" id="ARBA00022622"/>
    </source>
</evidence>
<reference evidence="11" key="2">
    <citation type="submission" date="2023-04" db="EMBL/GenBank/DDBJ databases">
        <authorList>
            <person name="Bruccoleri R.E."/>
            <person name="Oakeley E.J."/>
            <person name="Faust A.-M."/>
            <person name="Dessus-Babus S."/>
            <person name="Altorfer M."/>
            <person name="Burckhardt D."/>
            <person name="Oertli M."/>
            <person name="Naumann U."/>
            <person name="Petersen F."/>
            <person name="Wong J."/>
        </authorList>
    </citation>
    <scope>NUCLEOTIDE SEQUENCE</scope>
    <source>
        <strain evidence="11">GSM-AAB239-AS_SAM_17_03QT</strain>
        <tissue evidence="11">Leaf</tissue>
    </source>
</reference>
<evidence type="ECO:0000256" key="5">
    <source>
        <dbReference type="ARBA" id="ARBA00022729"/>
    </source>
</evidence>
<evidence type="ECO:0000259" key="10">
    <source>
        <dbReference type="PROSITE" id="PS50213"/>
    </source>
</evidence>
<dbReference type="GO" id="GO:0005886">
    <property type="term" value="C:plasma membrane"/>
    <property type="evidence" value="ECO:0007669"/>
    <property type="project" value="UniProtKB-SubCell"/>
</dbReference>
<dbReference type="Proteomes" id="UP001140949">
    <property type="component" value="Unassembled WGS sequence"/>
</dbReference>